<evidence type="ECO:0000256" key="7">
    <source>
        <dbReference type="SAM" id="MobiDB-lite"/>
    </source>
</evidence>
<keyword evidence="6" id="KW-0479">Metal-binding</keyword>
<dbReference type="InterPro" id="IPR029035">
    <property type="entry name" value="DHS-like_NAD/FAD-binding_dom"/>
</dbReference>
<dbReference type="AlphaFoldDB" id="A0A9P6AU43"/>
<dbReference type="PROSITE" id="PS50305">
    <property type="entry name" value="SIRTUIN"/>
    <property type="match status" value="1"/>
</dbReference>
<feature type="binding site" evidence="6">
    <location>
        <position position="180"/>
    </location>
    <ligand>
        <name>Zn(2+)</name>
        <dbReference type="ChEBI" id="CHEBI:29105"/>
    </ligand>
</feature>
<dbReference type="PANTHER" id="PTHR11085:SF8">
    <property type="entry name" value="NAD-DEPENDENT HISTONE DEACETYLASE HST3"/>
    <property type="match status" value="1"/>
</dbReference>
<evidence type="ECO:0000256" key="6">
    <source>
        <dbReference type="PROSITE-ProRule" id="PRU00236"/>
    </source>
</evidence>
<evidence type="ECO:0000256" key="4">
    <source>
        <dbReference type="ARBA" id="ARBA00023027"/>
    </source>
</evidence>
<feature type="binding site" evidence="6">
    <location>
        <position position="205"/>
    </location>
    <ligand>
        <name>Zn(2+)</name>
        <dbReference type="ChEBI" id="CHEBI:29105"/>
    </ligand>
</feature>
<sequence length="423" mass="46200">MVVHLSLSVLDSTSAPSSSSSFEKKSLNTLSLAVAKAKRVVVVTGAGISCSSGIPDFRSSDGLYALVKSRYPDVVLKGRDLFSASLFRDPESTRVFYSFIAELKRSIDAAKPAPTHHFIKTLDSKGKLLRSYTQNIDGFEEKLHISTTGSVKGKEKKMNIKEIKNVQLHGDIHRVRCTICSAESACLAEYLALFREGAPPNCPECTERSNARVSRKARPLTIGTLRPNIVLYDEVHPMGEEIGILSTHDIARKPDMLIIMGTSLKVHGIKKLVKDFAGAVHSPSATNGKSSRGQNASQSSPPVVSSSKRPSTHPQSARSARIVVFVNRSAPPADLASIIDYWVEGDTDTWVAKCEADWRRSRPQDWEIQPTLFDSLREKGHGVPPLAEEINTFKIVKGATKSAKPKPRSKCTPPCCIRAVISV</sequence>
<organism evidence="9 10">
    <name type="scientific">Hydnum rufescens UP504</name>
    <dbReference type="NCBI Taxonomy" id="1448309"/>
    <lineage>
        <taxon>Eukaryota</taxon>
        <taxon>Fungi</taxon>
        <taxon>Dikarya</taxon>
        <taxon>Basidiomycota</taxon>
        <taxon>Agaricomycotina</taxon>
        <taxon>Agaricomycetes</taxon>
        <taxon>Cantharellales</taxon>
        <taxon>Hydnaceae</taxon>
        <taxon>Hydnum</taxon>
    </lineage>
</organism>
<evidence type="ECO:0000313" key="9">
    <source>
        <dbReference type="EMBL" id="KAF9511998.1"/>
    </source>
</evidence>
<evidence type="ECO:0000256" key="2">
    <source>
        <dbReference type="ARBA" id="ARBA00006924"/>
    </source>
</evidence>
<dbReference type="Pfam" id="PF02146">
    <property type="entry name" value="SIR2"/>
    <property type="match status" value="1"/>
</dbReference>
<keyword evidence="5" id="KW-0496">Mitochondrion</keyword>
<proteinExistence type="inferred from homology"/>
<dbReference type="Gene3D" id="3.30.1600.10">
    <property type="entry name" value="SIR2/SIRT2 'Small Domain"/>
    <property type="match status" value="1"/>
</dbReference>
<evidence type="ECO:0000256" key="3">
    <source>
        <dbReference type="ARBA" id="ARBA00022679"/>
    </source>
</evidence>
<feature type="compositionally biased region" description="Low complexity" evidence="7">
    <location>
        <begin position="297"/>
        <end position="309"/>
    </location>
</feature>
<dbReference type="GO" id="GO:0017136">
    <property type="term" value="F:histone deacetylase activity, NAD-dependent"/>
    <property type="evidence" value="ECO:0007669"/>
    <property type="project" value="TreeGrafter"/>
</dbReference>
<comment type="similarity">
    <text evidence="2">Belongs to the sirtuin family. Class I subfamily.</text>
</comment>
<protein>
    <recommendedName>
        <fullName evidence="8">Deacetylase sirtuin-type domain-containing protein</fullName>
    </recommendedName>
</protein>
<comment type="subcellular location">
    <subcellularLocation>
        <location evidence="1">Mitochondrion</location>
    </subcellularLocation>
</comment>
<dbReference type="InterPro" id="IPR026591">
    <property type="entry name" value="Sirtuin_cat_small_dom_sf"/>
</dbReference>
<dbReference type="OrthoDB" id="2919105at2759"/>
<dbReference type="EMBL" id="MU128993">
    <property type="protein sequence ID" value="KAF9511998.1"/>
    <property type="molecule type" value="Genomic_DNA"/>
</dbReference>
<dbReference type="InterPro" id="IPR026590">
    <property type="entry name" value="Ssirtuin_cat_dom"/>
</dbReference>
<accession>A0A9P6AU43</accession>
<name>A0A9P6AU43_9AGAM</name>
<feature type="compositionally biased region" description="Polar residues" evidence="7">
    <location>
        <begin position="283"/>
        <end position="296"/>
    </location>
</feature>
<dbReference type="GO" id="GO:0005739">
    <property type="term" value="C:mitochondrion"/>
    <property type="evidence" value="ECO:0007669"/>
    <property type="project" value="UniProtKB-SubCell"/>
</dbReference>
<feature type="binding site" evidence="6">
    <location>
        <position position="177"/>
    </location>
    <ligand>
        <name>Zn(2+)</name>
        <dbReference type="ChEBI" id="CHEBI:29105"/>
    </ligand>
</feature>
<evidence type="ECO:0000256" key="1">
    <source>
        <dbReference type="ARBA" id="ARBA00004173"/>
    </source>
</evidence>
<evidence type="ECO:0000259" key="8">
    <source>
        <dbReference type="PROSITE" id="PS50305"/>
    </source>
</evidence>
<dbReference type="Gene3D" id="3.40.50.1220">
    <property type="entry name" value="TPP-binding domain"/>
    <property type="match status" value="1"/>
</dbReference>
<keyword evidence="6" id="KW-0862">Zinc</keyword>
<keyword evidence="10" id="KW-1185">Reference proteome</keyword>
<dbReference type="InterPro" id="IPR050134">
    <property type="entry name" value="NAD-dep_sirtuin_deacylases"/>
</dbReference>
<evidence type="ECO:0000256" key="5">
    <source>
        <dbReference type="ARBA" id="ARBA00023128"/>
    </source>
</evidence>
<feature type="active site" description="Proton acceptor" evidence="6">
    <location>
        <position position="169"/>
    </location>
</feature>
<feature type="region of interest" description="Disordered" evidence="7">
    <location>
        <begin position="281"/>
        <end position="318"/>
    </location>
</feature>
<dbReference type="GO" id="GO:0046872">
    <property type="term" value="F:metal ion binding"/>
    <property type="evidence" value="ECO:0007669"/>
    <property type="project" value="UniProtKB-KW"/>
</dbReference>
<keyword evidence="3" id="KW-0808">Transferase</keyword>
<feature type="domain" description="Deacetylase sirtuin-type" evidence="8">
    <location>
        <begin position="25"/>
        <end position="357"/>
    </location>
</feature>
<dbReference type="GO" id="GO:0070403">
    <property type="term" value="F:NAD+ binding"/>
    <property type="evidence" value="ECO:0007669"/>
    <property type="project" value="InterPro"/>
</dbReference>
<feature type="binding site" evidence="6">
    <location>
        <position position="202"/>
    </location>
    <ligand>
        <name>Zn(2+)</name>
        <dbReference type="ChEBI" id="CHEBI:29105"/>
    </ligand>
</feature>
<gene>
    <name evidence="9" type="ORF">BS47DRAFT_1298284</name>
</gene>
<evidence type="ECO:0000313" key="10">
    <source>
        <dbReference type="Proteomes" id="UP000886523"/>
    </source>
</evidence>
<comment type="caution">
    <text evidence="9">The sequence shown here is derived from an EMBL/GenBank/DDBJ whole genome shotgun (WGS) entry which is preliminary data.</text>
</comment>
<dbReference type="PANTHER" id="PTHR11085">
    <property type="entry name" value="NAD-DEPENDENT PROTEIN DEACYLASE SIRTUIN-5, MITOCHONDRIAL-RELATED"/>
    <property type="match status" value="1"/>
</dbReference>
<dbReference type="GO" id="GO:0005634">
    <property type="term" value="C:nucleus"/>
    <property type="evidence" value="ECO:0007669"/>
    <property type="project" value="TreeGrafter"/>
</dbReference>
<reference evidence="9" key="1">
    <citation type="journal article" date="2020" name="Nat. Commun.">
        <title>Large-scale genome sequencing of mycorrhizal fungi provides insights into the early evolution of symbiotic traits.</title>
        <authorList>
            <person name="Miyauchi S."/>
            <person name="Kiss E."/>
            <person name="Kuo A."/>
            <person name="Drula E."/>
            <person name="Kohler A."/>
            <person name="Sanchez-Garcia M."/>
            <person name="Morin E."/>
            <person name="Andreopoulos B."/>
            <person name="Barry K.W."/>
            <person name="Bonito G."/>
            <person name="Buee M."/>
            <person name="Carver A."/>
            <person name="Chen C."/>
            <person name="Cichocki N."/>
            <person name="Clum A."/>
            <person name="Culley D."/>
            <person name="Crous P.W."/>
            <person name="Fauchery L."/>
            <person name="Girlanda M."/>
            <person name="Hayes R.D."/>
            <person name="Keri Z."/>
            <person name="LaButti K."/>
            <person name="Lipzen A."/>
            <person name="Lombard V."/>
            <person name="Magnuson J."/>
            <person name="Maillard F."/>
            <person name="Murat C."/>
            <person name="Nolan M."/>
            <person name="Ohm R.A."/>
            <person name="Pangilinan J."/>
            <person name="Pereira M.F."/>
            <person name="Perotto S."/>
            <person name="Peter M."/>
            <person name="Pfister S."/>
            <person name="Riley R."/>
            <person name="Sitrit Y."/>
            <person name="Stielow J.B."/>
            <person name="Szollosi G."/>
            <person name="Zifcakova L."/>
            <person name="Stursova M."/>
            <person name="Spatafora J.W."/>
            <person name="Tedersoo L."/>
            <person name="Vaario L.M."/>
            <person name="Yamada A."/>
            <person name="Yan M."/>
            <person name="Wang P."/>
            <person name="Xu J."/>
            <person name="Bruns T."/>
            <person name="Baldrian P."/>
            <person name="Vilgalys R."/>
            <person name="Dunand C."/>
            <person name="Henrissat B."/>
            <person name="Grigoriev I.V."/>
            <person name="Hibbett D."/>
            <person name="Nagy L.G."/>
            <person name="Martin F.M."/>
        </authorList>
    </citation>
    <scope>NUCLEOTIDE SEQUENCE</scope>
    <source>
        <strain evidence="9">UP504</strain>
    </source>
</reference>
<dbReference type="InterPro" id="IPR003000">
    <property type="entry name" value="Sirtuin"/>
</dbReference>
<dbReference type="Proteomes" id="UP000886523">
    <property type="component" value="Unassembled WGS sequence"/>
</dbReference>
<dbReference type="SUPFAM" id="SSF52467">
    <property type="entry name" value="DHS-like NAD/FAD-binding domain"/>
    <property type="match status" value="1"/>
</dbReference>
<keyword evidence="4" id="KW-0520">NAD</keyword>